<keyword evidence="2" id="KW-0813">Transport</keyword>
<keyword evidence="9 12" id="KW-0472">Membrane</keyword>
<evidence type="ECO:0000256" key="2">
    <source>
        <dbReference type="ARBA" id="ARBA00022448"/>
    </source>
</evidence>
<dbReference type="InterPro" id="IPR027387">
    <property type="entry name" value="Cytb/b6-like_sf"/>
</dbReference>
<evidence type="ECO:0000256" key="6">
    <source>
        <dbReference type="ARBA" id="ARBA00022982"/>
    </source>
</evidence>
<sequence length="686" mass="75713">MNALMAWLDNRTGYKSLMHEALYERVPGGARWRYVWGSTLVFTFVLQVITGFMLWSAYSPSTRTAWESVYYIQNEMTLGYLIRGVHHFAAQAMVVLMAIHLVQVIIDGAYKAPREINFWLGMVLMMIVLGLSLTGYLLPWDQKGYYATQVTTNIMSLTPVAGAEVQTLAQGGNQYGHMTLTRFFAMHAGILPALLVAFLALHIYCFRRHGLTVHDENHAPETSFWPDQVLKDAIACLAVLAVVLLFAIFKGAELSAPADAAVKFDAARPEWYFLFLFRFLRFHAVESIGLVWGAIVLPGVIMGVIALMPLTHKFLGEFGHTLNKAFIWLLGAAIVVLTAMAFIEDRNDIDHQAALAEAHRDGGRAVELASGPDRIPVDGAVGMLRRDPFTQGPRLFAKHCSSCHRYNGHDGRGMLVTEKKKVAPPTASDLGNFGSREWMRSIVVDYAAHLSPLKNAGWFKDAKAKEEAGEDVTYLNPDESEMADWSGYPESLLSDENSENLDALVEFLYSEANPGYIPADVKEREEWVNALAANEQLAAKGRAVATEGAWAGDLEGTSCADCHTTIGEDFVAVSDDDADGYPTMAKYGSAKWLTDFIRNPGAPRHYGAKNEMPAYPPQQLTDEDLNLLVRWLTHDYLPSDVPDYPSRLGDLPSAGDAAADSNEADEDATEGQDLEENAGEEATEQE</sequence>
<dbReference type="Pfam" id="PF00032">
    <property type="entry name" value="Cytochrom_B_C"/>
    <property type="match status" value="1"/>
</dbReference>
<evidence type="ECO:0000256" key="1">
    <source>
        <dbReference type="ARBA" id="ARBA00004141"/>
    </source>
</evidence>
<keyword evidence="3 10" id="KW-0349">Heme</keyword>
<evidence type="ECO:0000256" key="5">
    <source>
        <dbReference type="ARBA" id="ARBA00022723"/>
    </source>
</evidence>
<dbReference type="InterPro" id="IPR036150">
    <property type="entry name" value="Cyt_b/b6_C_sf"/>
</dbReference>
<dbReference type="PROSITE" id="PS51002">
    <property type="entry name" value="CYTB_NTER"/>
    <property type="match status" value="1"/>
</dbReference>
<dbReference type="GO" id="GO:0046872">
    <property type="term" value="F:metal ion binding"/>
    <property type="evidence" value="ECO:0007669"/>
    <property type="project" value="UniProtKB-KW"/>
</dbReference>
<dbReference type="GO" id="GO:0016491">
    <property type="term" value="F:oxidoreductase activity"/>
    <property type="evidence" value="ECO:0007669"/>
    <property type="project" value="InterPro"/>
</dbReference>
<feature type="transmembrane region" description="Helical" evidence="12">
    <location>
        <begin position="322"/>
        <end position="343"/>
    </location>
</feature>
<feature type="transmembrane region" description="Helical" evidence="12">
    <location>
        <begin position="34"/>
        <end position="58"/>
    </location>
</feature>
<dbReference type="KEGG" id="fmr:Fuma_01649"/>
<reference evidence="16 17" key="1">
    <citation type="journal article" date="2016" name="Front. Microbiol.">
        <title>Fuerstia marisgermanicae gen. nov., sp. nov., an Unusual Member of the Phylum Planctomycetes from the German Wadden Sea.</title>
        <authorList>
            <person name="Kohn T."/>
            <person name="Heuer A."/>
            <person name="Jogler M."/>
            <person name="Vollmers J."/>
            <person name="Boedeker C."/>
            <person name="Bunk B."/>
            <person name="Rast P."/>
            <person name="Borchert D."/>
            <person name="Glockner I."/>
            <person name="Freese H.M."/>
            <person name="Klenk H.P."/>
            <person name="Overmann J."/>
            <person name="Kaster A.K."/>
            <person name="Rohde M."/>
            <person name="Wiegand S."/>
            <person name="Jogler C."/>
        </authorList>
    </citation>
    <scope>NUCLEOTIDE SEQUENCE [LARGE SCALE GENOMIC DNA]</scope>
    <source>
        <strain evidence="16 17">NH11</strain>
    </source>
</reference>
<dbReference type="SUPFAM" id="SSF81648">
    <property type="entry name" value="a domain/subunit of cytochrome bc1 complex (Ubiquinol-cytochrome c reductase)"/>
    <property type="match status" value="1"/>
</dbReference>
<feature type="region of interest" description="Disordered" evidence="11">
    <location>
        <begin position="641"/>
        <end position="686"/>
    </location>
</feature>
<protein>
    <submittedName>
        <fullName evidence="16">Menaquinol-cytochrome c reductase cytochrome b subunit</fullName>
    </submittedName>
</protein>
<dbReference type="Gene3D" id="1.10.760.10">
    <property type="entry name" value="Cytochrome c-like domain"/>
    <property type="match status" value="1"/>
</dbReference>
<keyword evidence="5 10" id="KW-0479">Metal-binding</keyword>
<dbReference type="PANTHER" id="PTHR19271">
    <property type="entry name" value="CYTOCHROME B"/>
    <property type="match status" value="1"/>
</dbReference>
<evidence type="ECO:0000259" key="15">
    <source>
        <dbReference type="PROSITE" id="PS51007"/>
    </source>
</evidence>
<dbReference type="Gene3D" id="1.20.810.10">
    <property type="entry name" value="Cytochrome Bc1 Complex, Chain C"/>
    <property type="match status" value="1"/>
</dbReference>
<evidence type="ECO:0000256" key="7">
    <source>
        <dbReference type="ARBA" id="ARBA00022989"/>
    </source>
</evidence>
<dbReference type="Proteomes" id="UP000187735">
    <property type="component" value="Chromosome"/>
</dbReference>
<gene>
    <name evidence="16" type="primary">qcrB</name>
    <name evidence="16" type="ORF">Fuma_01649</name>
</gene>
<feature type="transmembrane region" description="Helical" evidence="12">
    <location>
        <begin position="88"/>
        <end position="106"/>
    </location>
</feature>
<evidence type="ECO:0000259" key="13">
    <source>
        <dbReference type="PROSITE" id="PS51002"/>
    </source>
</evidence>
<name>A0A1P8WD94_9PLAN</name>
<keyword evidence="6" id="KW-0249">Electron transport</keyword>
<dbReference type="PROSITE" id="PS51007">
    <property type="entry name" value="CYTC"/>
    <property type="match status" value="2"/>
</dbReference>
<dbReference type="Pfam" id="PF13631">
    <property type="entry name" value="Cytochrom_B_N_2"/>
    <property type="match status" value="1"/>
</dbReference>
<evidence type="ECO:0000256" key="3">
    <source>
        <dbReference type="ARBA" id="ARBA00022617"/>
    </source>
</evidence>
<dbReference type="EMBL" id="CP017641">
    <property type="protein sequence ID" value="APZ92045.1"/>
    <property type="molecule type" value="Genomic_DNA"/>
</dbReference>
<comment type="subcellular location">
    <subcellularLocation>
        <location evidence="1">Membrane</location>
        <topology evidence="1">Multi-pass membrane protein</topology>
    </subcellularLocation>
</comment>
<evidence type="ECO:0000256" key="8">
    <source>
        <dbReference type="ARBA" id="ARBA00023004"/>
    </source>
</evidence>
<feature type="transmembrane region" description="Helical" evidence="12">
    <location>
        <begin position="290"/>
        <end position="310"/>
    </location>
</feature>
<evidence type="ECO:0000313" key="17">
    <source>
        <dbReference type="Proteomes" id="UP000187735"/>
    </source>
</evidence>
<dbReference type="SUPFAM" id="SSF81342">
    <property type="entry name" value="Transmembrane di-heme cytochromes"/>
    <property type="match status" value="1"/>
</dbReference>
<dbReference type="GO" id="GO:0020037">
    <property type="term" value="F:heme binding"/>
    <property type="evidence" value="ECO:0007669"/>
    <property type="project" value="InterPro"/>
</dbReference>
<dbReference type="GO" id="GO:0022904">
    <property type="term" value="P:respiratory electron transport chain"/>
    <property type="evidence" value="ECO:0007669"/>
    <property type="project" value="InterPro"/>
</dbReference>
<dbReference type="PANTHER" id="PTHR19271:SF16">
    <property type="entry name" value="CYTOCHROME B"/>
    <property type="match status" value="1"/>
</dbReference>
<feature type="transmembrane region" description="Helical" evidence="12">
    <location>
        <begin position="118"/>
        <end position="138"/>
    </location>
</feature>
<dbReference type="InterPro" id="IPR036909">
    <property type="entry name" value="Cyt_c-like_dom_sf"/>
</dbReference>
<dbReference type="InterPro" id="IPR005797">
    <property type="entry name" value="Cyt_b/b6_N"/>
</dbReference>
<feature type="domain" description="Cytochrome c" evidence="15">
    <location>
        <begin position="536"/>
        <end position="636"/>
    </location>
</feature>
<evidence type="ECO:0000256" key="4">
    <source>
        <dbReference type="ARBA" id="ARBA00022692"/>
    </source>
</evidence>
<dbReference type="RefSeq" id="WP_083732553.1">
    <property type="nucleotide sequence ID" value="NZ_CP017641.1"/>
</dbReference>
<evidence type="ECO:0000256" key="12">
    <source>
        <dbReference type="SAM" id="Phobius"/>
    </source>
</evidence>
<dbReference type="GO" id="GO:0016020">
    <property type="term" value="C:membrane"/>
    <property type="evidence" value="ECO:0007669"/>
    <property type="project" value="UniProtKB-SubCell"/>
</dbReference>
<accession>A0A1P8WD94</accession>
<dbReference type="OrthoDB" id="9804503at2"/>
<keyword evidence="7 12" id="KW-1133">Transmembrane helix</keyword>
<keyword evidence="4 12" id="KW-0812">Transmembrane</keyword>
<evidence type="ECO:0000256" key="11">
    <source>
        <dbReference type="SAM" id="MobiDB-lite"/>
    </source>
</evidence>
<evidence type="ECO:0000256" key="9">
    <source>
        <dbReference type="ARBA" id="ARBA00023136"/>
    </source>
</evidence>
<dbReference type="SUPFAM" id="SSF46626">
    <property type="entry name" value="Cytochrome c"/>
    <property type="match status" value="2"/>
</dbReference>
<proteinExistence type="predicted"/>
<feature type="domain" description="Cytochrome c" evidence="15">
    <location>
        <begin position="387"/>
        <end position="512"/>
    </location>
</feature>
<evidence type="ECO:0000313" key="16">
    <source>
        <dbReference type="EMBL" id="APZ92045.1"/>
    </source>
</evidence>
<dbReference type="PROSITE" id="PS51003">
    <property type="entry name" value="CYTB_CTER"/>
    <property type="match status" value="1"/>
</dbReference>
<organism evidence="16 17">
    <name type="scientific">Fuerstiella marisgermanici</name>
    <dbReference type="NCBI Taxonomy" id="1891926"/>
    <lineage>
        <taxon>Bacteria</taxon>
        <taxon>Pseudomonadati</taxon>
        <taxon>Planctomycetota</taxon>
        <taxon>Planctomycetia</taxon>
        <taxon>Planctomycetales</taxon>
        <taxon>Planctomycetaceae</taxon>
        <taxon>Fuerstiella</taxon>
    </lineage>
</organism>
<keyword evidence="8 10" id="KW-0408">Iron</keyword>
<dbReference type="InterPro" id="IPR009056">
    <property type="entry name" value="Cyt_c-like_dom"/>
</dbReference>
<evidence type="ECO:0000256" key="10">
    <source>
        <dbReference type="PROSITE-ProRule" id="PRU00433"/>
    </source>
</evidence>
<feature type="compositionally biased region" description="Acidic residues" evidence="11">
    <location>
        <begin position="662"/>
        <end position="686"/>
    </location>
</feature>
<evidence type="ECO:0000259" key="14">
    <source>
        <dbReference type="PROSITE" id="PS51003"/>
    </source>
</evidence>
<feature type="domain" description="Cytochrome b/b6 C-terminal region profile" evidence="14">
    <location>
        <begin position="214"/>
        <end position="340"/>
    </location>
</feature>
<dbReference type="GO" id="GO:0009055">
    <property type="term" value="F:electron transfer activity"/>
    <property type="evidence" value="ECO:0007669"/>
    <property type="project" value="InterPro"/>
</dbReference>
<feature type="transmembrane region" description="Helical" evidence="12">
    <location>
        <begin position="183"/>
        <end position="204"/>
    </location>
</feature>
<keyword evidence="17" id="KW-1185">Reference proteome</keyword>
<dbReference type="InterPro" id="IPR016174">
    <property type="entry name" value="Di-haem_cyt_TM"/>
</dbReference>
<dbReference type="AlphaFoldDB" id="A0A1P8WD94"/>
<dbReference type="InterPro" id="IPR005798">
    <property type="entry name" value="Cyt_b/b6_C"/>
</dbReference>
<dbReference type="STRING" id="1891926.Fuma_01649"/>
<feature type="domain" description="Cytochrome b/b6 N-terminal region profile" evidence="13">
    <location>
        <begin position="4"/>
        <end position="215"/>
    </location>
</feature>